<feature type="compositionally biased region" description="Acidic residues" evidence="1">
    <location>
        <begin position="20"/>
        <end position="30"/>
    </location>
</feature>
<proteinExistence type="predicted"/>
<gene>
    <name evidence="3" type="ORF">TWF102_000907</name>
</gene>
<evidence type="ECO:0000313" key="4">
    <source>
        <dbReference type="Proteomes" id="UP000475325"/>
    </source>
</evidence>
<dbReference type="Pfam" id="PF00646">
    <property type="entry name" value="F-box"/>
    <property type="match status" value="1"/>
</dbReference>
<dbReference type="AlphaFoldDB" id="A0A7C8NH33"/>
<evidence type="ECO:0000256" key="1">
    <source>
        <dbReference type="SAM" id="MobiDB-lite"/>
    </source>
</evidence>
<dbReference type="SMART" id="SM00256">
    <property type="entry name" value="FBOX"/>
    <property type="match status" value="1"/>
</dbReference>
<name>A0A7C8NH33_ORBOL</name>
<protein>
    <recommendedName>
        <fullName evidence="2">F-box domain-containing protein</fullName>
    </recommendedName>
</protein>
<dbReference type="Gene3D" id="1.20.1280.50">
    <property type="match status" value="1"/>
</dbReference>
<evidence type="ECO:0000313" key="3">
    <source>
        <dbReference type="EMBL" id="KAF3107067.1"/>
    </source>
</evidence>
<dbReference type="CDD" id="cd09917">
    <property type="entry name" value="F-box_SF"/>
    <property type="match status" value="1"/>
</dbReference>
<feature type="compositionally biased region" description="Polar residues" evidence="1">
    <location>
        <begin position="34"/>
        <end position="43"/>
    </location>
</feature>
<dbReference type="SUPFAM" id="SSF81383">
    <property type="entry name" value="F-box domain"/>
    <property type="match status" value="1"/>
</dbReference>
<comment type="caution">
    <text evidence="3">The sequence shown here is derived from an EMBL/GenBank/DDBJ whole genome shotgun (WGS) entry which is preliminary data.</text>
</comment>
<dbReference type="PROSITE" id="PS50181">
    <property type="entry name" value="FBOX"/>
    <property type="match status" value="1"/>
</dbReference>
<evidence type="ECO:0000259" key="2">
    <source>
        <dbReference type="PROSITE" id="PS50181"/>
    </source>
</evidence>
<organism evidence="3 4">
    <name type="scientific">Orbilia oligospora</name>
    <name type="common">Nematode-trapping fungus</name>
    <name type="synonym">Arthrobotrys oligospora</name>
    <dbReference type="NCBI Taxonomy" id="2813651"/>
    <lineage>
        <taxon>Eukaryota</taxon>
        <taxon>Fungi</taxon>
        <taxon>Dikarya</taxon>
        <taxon>Ascomycota</taxon>
        <taxon>Pezizomycotina</taxon>
        <taxon>Orbiliomycetes</taxon>
        <taxon>Orbiliales</taxon>
        <taxon>Orbiliaceae</taxon>
        <taxon>Orbilia</taxon>
    </lineage>
</organism>
<feature type="domain" description="F-box" evidence="2">
    <location>
        <begin position="56"/>
        <end position="107"/>
    </location>
</feature>
<dbReference type="InterPro" id="IPR036047">
    <property type="entry name" value="F-box-like_dom_sf"/>
</dbReference>
<accession>A0A7C8NH33</accession>
<feature type="region of interest" description="Disordered" evidence="1">
    <location>
        <begin position="1"/>
        <end position="56"/>
    </location>
</feature>
<reference evidence="3 4" key="1">
    <citation type="submission" date="2019-06" db="EMBL/GenBank/DDBJ databases">
        <authorList>
            <person name="Palmer J.M."/>
        </authorList>
    </citation>
    <scope>NUCLEOTIDE SEQUENCE [LARGE SCALE GENOMIC DNA]</scope>
    <source>
        <strain evidence="3 4">TWF102</strain>
    </source>
</reference>
<dbReference type="EMBL" id="WIQW01000011">
    <property type="protein sequence ID" value="KAF3107067.1"/>
    <property type="molecule type" value="Genomic_DNA"/>
</dbReference>
<dbReference type="InterPro" id="IPR001810">
    <property type="entry name" value="F-box_dom"/>
</dbReference>
<sequence length="308" mass="35797">MMKKFLNLLRPSSAPKPDPEPEDSWSDPDWDLTKNPTSSNTAYQAPEFIHPPPPTNKPLPILPAEIHLHILEHTDWTDHPTLSRVCKLWRHFLKTSPTILESHYENYNRFYEESWQSSILKNRPRPRVHRIVEYLETFVRGRSGNFYPGRIHLKDPRDRWGGHWGSTNHPPTLSSTRWINPKCRLIEPFDYSFFKDEPLVRYTEGEGDKINISVTETSYTTENGNQAYNSFSKLPEISENKTVGDYLHEIVSLVNFEEALIEYYSPPRAGNCANVVWVSVHSTLMTAVGLRFNLKGVYYEIAKDSFVY</sequence>
<dbReference type="Proteomes" id="UP000475325">
    <property type="component" value="Unassembled WGS sequence"/>
</dbReference>